<dbReference type="WBParaSite" id="DME_0000549001-mRNA-1">
    <property type="protein sequence ID" value="DME_0000549001-mRNA-1"/>
    <property type="gene ID" value="DME_0000549001"/>
</dbReference>
<evidence type="ECO:0000313" key="4">
    <source>
        <dbReference type="Proteomes" id="UP000274756"/>
    </source>
</evidence>
<dbReference type="InterPro" id="IPR001025">
    <property type="entry name" value="BAH_dom"/>
</dbReference>
<organism evidence="3 5">
    <name type="scientific">Dracunculus medinensis</name>
    <name type="common">Guinea worm</name>
    <dbReference type="NCBI Taxonomy" id="318479"/>
    <lineage>
        <taxon>Eukaryota</taxon>
        <taxon>Metazoa</taxon>
        <taxon>Ecdysozoa</taxon>
        <taxon>Nematoda</taxon>
        <taxon>Chromadorea</taxon>
        <taxon>Rhabditida</taxon>
        <taxon>Spirurina</taxon>
        <taxon>Dracunculoidea</taxon>
        <taxon>Dracunculidae</taxon>
        <taxon>Dracunculus</taxon>
    </lineage>
</organism>
<sequence length="156" mass="18019">MDEDELGDLTPEECQNRGICEVDPVYYSLNGNNKGDYPRNKRGKAYRLRTSGSYVFFEAHDGVMYKPGDFVFIELSQCEPYGVGLITSFKMVKRDQLSFRVQRFYRPQDVPDDSYSILIQERRDDPTLNQTVIAALEARELFSTEIQSVYSVCSLR</sequence>
<dbReference type="PROSITE" id="PS51038">
    <property type="entry name" value="BAH"/>
    <property type="match status" value="1"/>
</dbReference>
<evidence type="ECO:0000259" key="1">
    <source>
        <dbReference type="PROSITE" id="PS51038"/>
    </source>
</evidence>
<evidence type="ECO:0000313" key="3">
    <source>
        <dbReference type="Proteomes" id="UP000038040"/>
    </source>
</evidence>
<name>A0A0N4UDR8_DRAME</name>
<accession>A0A0N4UDR8</accession>
<keyword evidence="4" id="KW-1185">Reference proteome</keyword>
<protein>
    <submittedName>
        <fullName evidence="5">BAH domain-containing protein</fullName>
    </submittedName>
</protein>
<dbReference type="OrthoDB" id="6147534at2759"/>
<dbReference type="GO" id="GO:0003682">
    <property type="term" value="F:chromatin binding"/>
    <property type="evidence" value="ECO:0007669"/>
    <property type="project" value="InterPro"/>
</dbReference>
<evidence type="ECO:0000313" key="5">
    <source>
        <dbReference type="WBParaSite" id="DME_0000549001-mRNA-1"/>
    </source>
</evidence>
<feature type="domain" description="BAH" evidence="1">
    <location>
        <begin position="63"/>
        <end position="156"/>
    </location>
</feature>
<dbReference type="AlphaFoldDB" id="A0A0N4UDR8"/>
<dbReference type="InterPro" id="IPR043151">
    <property type="entry name" value="BAH_sf"/>
</dbReference>
<evidence type="ECO:0000313" key="2">
    <source>
        <dbReference type="EMBL" id="VDN50623.1"/>
    </source>
</evidence>
<dbReference type="STRING" id="318479.A0A0N4UDR8"/>
<dbReference type="Proteomes" id="UP000274756">
    <property type="component" value="Unassembled WGS sequence"/>
</dbReference>
<proteinExistence type="predicted"/>
<reference evidence="5" key="1">
    <citation type="submission" date="2017-02" db="UniProtKB">
        <authorList>
            <consortium name="WormBaseParasite"/>
        </authorList>
    </citation>
    <scope>IDENTIFICATION</scope>
</reference>
<dbReference type="Proteomes" id="UP000038040">
    <property type="component" value="Unplaced"/>
</dbReference>
<gene>
    <name evidence="2" type="ORF">DME_LOCUS596</name>
</gene>
<reference evidence="2 4" key="2">
    <citation type="submission" date="2018-11" db="EMBL/GenBank/DDBJ databases">
        <authorList>
            <consortium name="Pathogen Informatics"/>
        </authorList>
    </citation>
    <scope>NUCLEOTIDE SEQUENCE [LARGE SCALE GENOMIC DNA]</scope>
</reference>
<dbReference type="EMBL" id="UYYG01000005">
    <property type="protein sequence ID" value="VDN50623.1"/>
    <property type="molecule type" value="Genomic_DNA"/>
</dbReference>
<dbReference type="Gene3D" id="2.30.30.490">
    <property type="match status" value="1"/>
</dbReference>